<keyword evidence="7 8" id="KW-0472">Membrane</keyword>
<proteinExistence type="inferred from homology"/>
<name>A0A073JV31_9BACI</name>
<evidence type="ECO:0000256" key="1">
    <source>
        <dbReference type="ARBA" id="ARBA00004651"/>
    </source>
</evidence>
<dbReference type="Pfam" id="PF12698">
    <property type="entry name" value="ABC2_membrane_3"/>
    <property type="match status" value="1"/>
</dbReference>
<keyword evidence="10" id="KW-0547">Nucleotide-binding</keyword>
<dbReference type="GO" id="GO:0005886">
    <property type="term" value="C:plasma membrane"/>
    <property type="evidence" value="ECO:0007669"/>
    <property type="project" value="UniProtKB-SubCell"/>
</dbReference>
<gene>
    <name evidence="10" type="ORF">BAMA_07665</name>
</gene>
<feature type="transmembrane region" description="Helical" evidence="8">
    <location>
        <begin position="290"/>
        <end position="311"/>
    </location>
</feature>
<evidence type="ECO:0000256" key="3">
    <source>
        <dbReference type="ARBA" id="ARBA00022448"/>
    </source>
</evidence>
<dbReference type="GO" id="GO:0005524">
    <property type="term" value="F:ATP binding"/>
    <property type="evidence" value="ECO:0007669"/>
    <property type="project" value="UniProtKB-KW"/>
</dbReference>
<accession>A0A073JV31</accession>
<comment type="subcellular location">
    <subcellularLocation>
        <location evidence="1">Cell membrane</location>
        <topology evidence="1">Multi-pass membrane protein</topology>
    </subcellularLocation>
</comment>
<reference evidence="10 11" key="1">
    <citation type="submission" date="2014-06" db="EMBL/GenBank/DDBJ databases">
        <title>Draft genome sequence of Bacillus manliponensis JCM 15802 (MCCC 1A00708).</title>
        <authorList>
            <person name="Lai Q."/>
            <person name="Liu Y."/>
            <person name="Shao Z."/>
        </authorList>
    </citation>
    <scope>NUCLEOTIDE SEQUENCE [LARGE SCALE GENOMIC DNA]</scope>
    <source>
        <strain evidence="10 11">JCM 15802</strain>
    </source>
</reference>
<keyword evidence="3" id="KW-0813">Transport</keyword>
<keyword evidence="10" id="KW-0067">ATP-binding</keyword>
<evidence type="ECO:0000313" key="11">
    <source>
        <dbReference type="Proteomes" id="UP000027822"/>
    </source>
</evidence>
<dbReference type="eggNOG" id="COG1511">
    <property type="taxonomic scope" value="Bacteria"/>
</dbReference>
<feature type="domain" description="ABC transmembrane type-2" evidence="9">
    <location>
        <begin position="175"/>
        <end position="398"/>
    </location>
</feature>
<protein>
    <submittedName>
        <fullName evidence="10">ABC transporter ATP-binding protein</fullName>
    </submittedName>
</protein>
<evidence type="ECO:0000256" key="8">
    <source>
        <dbReference type="SAM" id="Phobius"/>
    </source>
</evidence>
<evidence type="ECO:0000256" key="2">
    <source>
        <dbReference type="ARBA" id="ARBA00007783"/>
    </source>
</evidence>
<sequence length="398" mass="44039">MKSFIIAWKDVKILLTDRRGFMMMLLMPILLTAILGSALSGVFESGTIPKTTIGYYQEDEDELGRMFYEDVLQSQKIKADIKVKTASSPRELEEMMRKEKVDVGMIIPANWSEQLQEGKLREVKLLTDPSKSIQIDIAESLIHAFSEQAQTVASTTKNVMEVFAQSQPEQAGNMIGKLQVELEKAITSEEEQVIKEGLGTEPVSSMQYYAAAMLVMFLLFNITVGAKSIVKEKRTETLARLLSTPTSSVSILLGKFYGTLLFACIQFCLFVFVTIYMFGVSWGDNIWKVLAIGFSYAICVSGLSMLLAAFIREEETADMLGGTGIQLLALLGGSMLPIYAFPEVMKKVANIAPNKWALTSLLDVMSGAAWQTIIPVIVTLMLIGIITVSVGTFRLRVR</sequence>
<dbReference type="PROSITE" id="PS51012">
    <property type="entry name" value="ABC_TM2"/>
    <property type="match status" value="1"/>
</dbReference>
<dbReference type="RefSeq" id="WP_034641960.1">
    <property type="nucleotide sequence ID" value="NZ_CBCSJC010000018.1"/>
</dbReference>
<dbReference type="InterPro" id="IPR051449">
    <property type="entry name" value="ABC-2_transporter_component"/>
</dbReference>
<feature type="transmembrane region" description="Helical" evidence="8">
    <location>
        <begin position="323"/>
        <end position="341"/>
    </location>
</feature>
<dbReference type="InterPro" id="IPR013525">
    <property type="entry name" value="ABC2_TM"/>
</dbReference>
<dbReference type="InterPro" id="IPR047817">
    <property type="entry name" value="ABC2_TM_bact-type"/>
</dbReference>
<dbReference type="AlphaFoldDB" id="A0A073JV31"/>
<feature type="transmembrane region" description="Helical" evidence="8">
    <location>
        <begin position="208"/>
        <end position="230"/>
    </location>
</feature>
<dbReference type="eggNOG" id="COG0842">
    <property type="taxonomic scope" value="Bacteria"/>
</dbReference>
<evidence type="ECO:0000256" key="4">
    <source>
        <dbReference type="ARBA" id="ARBA00022475"/>
    </source>
</evidence>
<dbReference type="STRING" id="574376.BAMA_07665"/>
<evidence type="ECO:0000256" key="6">
    <source>
        <dbReference type="ARBA" id="ARBA00022989"/>
    </source>
</evidence>
<dbReference type="EMBL" id="JOTN01000018">
    <property type="protein sequence ID" value="KEK18051.1"/>
    <property type="molecule type" value="Genomic_DNA"/>
</dbReference>
<dbReference type="Proteomes" id="UP000027822">
    <property type="component" value="Unassembled WGS sequence"/>
</dbReference>
<comment type="caution">
    <text evidence="10">The sequence shown here is derived from an EMBL/GenBank/DDBJ whole genome shotgun (WGS) entry which is preliminary data.</text>
</comment>
<dbReference type="OrthoDB" id="3078158at2"/>
<dbReference type="PANTHER" id="PTHR30294">
    <property type="entry name" value="MEMBRANE COMPONENT OF ABC TRANSPORTER YHHJ-RELATED"/>
    <property type="match status" value="1"/>
</dbReference>
<dbReference type="PANTHER" id="PTHR30294:SF48">
    <property type="entry name" value="LINEARMYCIN RESISTANCE PERMEASE PROTEIN LNRM"/>
    <property type="match status" value="1"/>
</dbReference>
<comment type="similarity">
    <text evidence="2">Belongs to the ABC-2 integral membrane protein family.</text>
</comment>
<evidence type="ECO:0000313" key="10">
    <source>
        <dbReference type="EMBL" id="KEK18051.1"/>
    </source>
</evidence>
<feature type="transmembrane region" description="Helical" evidence="8">
    <location>
        <begin position="251"/>
        <end position="278"/>
    </location>
</feature>
<keyword evidence="4" id="KW-1003">Cell membrane</keyword>
<keyword evidence="11" id="KW-1185">Reference proteome</keyword>
<evidence type="ECO:0000259" key="9">
    <source>
        <dbReference type="PROSITE" id="PS51012"/>
    </source>
</evidence>
<dbReference type="Gene3D" id="3.40.1710.10">
    <property type="entry name" value="abc type-2 transporter like domain"/>
    <property type="match status" value="1"/>
</dbReference>
<feature type="transmembrane region" description="Helical" evidence="8">
    <location>
        <begin position="368"/>
        <end position="393"/>
    </location>
</feature>
<evidence type="ECO:0000256" key="5">
    <source>
        <dbReference type="ARBA" id="ARBA00022692"/>
    </source>
</evidence>
<organism evidence="10 11">
    <name type="scientific">Bacillus manliponensis</name>
    <dbReference type="NCBI Taxonomy" id="574376"/>
    <lineage>
        <taxon>Bacteria</taxon>
        <taxon>Bacillati</taxon>
        <taxon>Bacillota</taxon>
        <taxon>Bacilli</taxon>
        <taxon>Bacillales</taxon>
        <taxon>Bacillaceae</taxon>
        <taxon>Bacillus</taxon>
        <taxon>Bacillus cereus group</taxon>
    </lineage>
</organism>
<evidence type="ECO:0000256" key="7">
    <source>
        <dbReference type="ARBA" id="ARBA00023136"/>
    </source>
</evidence>
<dbReference type="GO" id="GO:0140359">
    <property type="term" value="F:ABC-type transporter activity"/>
    <property type="evidence" value="ECO:0007669"/>
    <property type="project" value="InterPro"/>
</dbReference>
<keyword evidence="6 8" id="KW-1133">Transmembrane helix</keyword>
<keyword evidence="5 8" id="KW-0812">Transmembrane</keyword>